<keyword evidence="4" id="KW-1185">Reference proteome</keyword>
<reference evidence="3 4" key="1">
    <citation type="submission" date="2018-10" db="EMBL/GenBank/DDBJ databases">
        <title>Complete genome sequence of Brevundimonas naejangsanensis BRV3.</title>
        <authorList>
            <person name="Berrios L."/>
            <person name="Ely B."/>
        </authorList>
    </citation>
    <scope>NUCLEOTIDE SEQUENCE [LARGE SCALE GENOMIC DNA]</scope>
    <source>
        <strain evidence="3 4">BRV3</strain>
    </source>
</reference>
<dbReference type="InterPro" id="IPR039422">
    <property type="entry name" value="MarR/SlyA-like"/>
</dbReference>
<evidence type="ECO:0000313" key="4">
    <source>
        <dbReference type="Proteomes" id="UP000276984"/>
    </source>
</evidence>
<protein>
    <submittedName>
        <fullName evidence="3">MarR family transcriptional regulator</fullName>
    </submittedName>
</protein>
<sequence>MIKSGKQAKIKGGLADSPSHLMHRALQLALDIYAEETGPDGLTQRQFAVLEAVAARSGLTQTDLVKATGIDRSTLADLVARMTSKGLLERERSALDARAKAVRLSPQGEAALIAARPRVEAADRRIMALLPKSKREGFLDLLTHLSDAADAAPEQARAEVKAAKKAAKEAKKAEKAARKDTDAKGDGRGKKKKKGAVDVVATDQPQTEDQAGAVVVPLKDAAKG</sequence>
<feature type="domain" description="HTH marR-type" evidence="2">
    <location>
        <begin position="18"/>
        <end position="147"/>
    </location>
</feature>
<dbReference type="SUPFAM" id="SSF46785">
    <property type="entry name" value="Winged helix' DNA-binding domain"/>
    <property type="match status" value="1"/>
</dbReference>
<dbReference type="PROSITE" id="PS50995">
    <property type="entry name" value="HTH_MARR_2"/>
    <property type="match status" value="1"/>
</dbReference>
<gene>
    <name evidence="3" type="ORF">D8I30_05490</name>
</gene>
<organism evidence="3 4">
    <name type="scientific">Brevundimonas naejangsanensis</name>
    <dbReference type="NCBI Taxonomy" id="588932"/>
    <lineage>
        <taxon>Bacteria</taxon>
        <taxon>Pseudomonadati</taxon>
        <taxon>Pseudomonadota</taxon>
        <taxon>Alphaproteobacteria</taxon>
        <taxon>Caulobacterales</taxon>
        <taxon>Caulobacteraceae</taxon>
        <taxon>Brevundimonas</taxon>
    </lineage>
</organism>
<dbReference type="InterPro" id="IPR036388">
    <property type="entry name" value="WH-like_DNA-bd_sf"/>
</dbReference>
<dbReference type="Proteomes" id="UP000276984">
    <property type="component" value="Chromosome"/>
</dbReference>
<dbReference type="PANTHER" id="PTHR33164:SF95">
    <property type="entry name" value="TRANSCRIPTIONAL REGULATOR"/>
    <property type="match status" value="1"/>
</dbReference>
<proteinExistence type="predicted"/>
<dbReference type="AlphaFoldDB" id="A0A494RED1"/>
<dbReference type="EMBL" id="CP032707">
    <property type="protein sequence ID" value="AYG94695.1"/>
    <property type="molecule type" value="Genomic_DNA"/>
</dbReference>
<dbReference type="RefSeq" id="WP_121481845.1">
    <property type="nucleotide sequence ID" value="NZ_CP032707.1"/>
</dbReference>
<dbReference type="SMART" id="SM00347">
    <property type="entry name" value="HTH_MARR"/>
    <property type="match status" value="1"/>
</dbReference>
<dbReference type="Gene3D" id="1.10.10.10">
    <property type="entry name" value="Winged helix-like DNA-binding domain superfamily/Winged helix DNA-binding domain"/>
    <property type="match status" value="1"/>
</dbReference>
<evidence type="ECO:0000313" key="3">
    <source>
        <dbReference type="EMBL" id="AYG94695.1"/>
    </source>
</evidence>
<dbReference type="OrthoDB" id="7349109at2"/>
<dbReference type="PRINTS" id="PR00598">
    <property type="entry name" value="HTHMARR"/>
</dbReference>
<dbReference type="PANTHER" id="PTHR33164">
    <property type="entry name" value="TRANSCRIPTIONAL REGULATOR, MARR FAMILY"/>
    <property type="match status" value="1"/>
</dbReference>
<dbReference type="GO" id="GO:0003700">
    <property type="term" value="F:DNA-binding transcription factor activity"/>
    <property type="evidence" value="ECO:0007669"/>
    <property type="project" value="InterPro"/>
</dbReference>
<dbReference type="Pfam" id="PF12802">
    <property type="entry name" value="MarR_2"/>
    <property type="match status" value="1"/>
</dbReference>
<name>A0A494RED1_9CAUL</name>
<feature type="region of interest" description="Disordered" evidence="1">
    <location>
        <begin position="162"/>
        <end position="224"/>
    </location>
</feature>
<evidence type="ECO:0000256" key="1">
    <source>
        <dbReference type="SAM" id="MobiDB-lite"/>
    </source>
</evidence>
<dbReference type="InterPro" id="IPR036390">
    <property type="entry name" value="WH_DNA-bd_sf"/>
</dbReference>
<accession>A0A494RED1</accession>
<dbReference type="GO" id="GO:0006950">
    <property type="term" value="P:response to stress"/>
    <property type="evidence" value="ECO:0007669"/>
    <property type="project" value="TreeGrafter"/>
</dbReference>
<evidence type="ECO:0000259" key="2">
    <source>
        <dbReference type="PROSITE" id="PS50995"/>
    </source>
</evidence>
<dbReference type="InterPro" id="IPR000835">
    <property type="entry name" value="HTH_MarR-typ"/>
</dbReference>
<feature type="compositionally biased region" description="Basic and acidic residues" evidence="1">
    <location>
        <begin position="162"/>
        <end position="188"/>
    </location>
</feature>